<evidence type="ECO:0000259" key="1">
    <source>
        <dbReference type="Pfam" id="PF16011"/>
    </source>
</evidence>
<protein>
    <submittedName>
        <fullName evidence="2">Carbohydrate-binding family 9-like protein</fullName>
    </submittedName>
</protein>
<evidence type="ECO:0000313" key="3">
    <source>
        <dbReference type="Proteomes" id="UP001596432"/>
    </source>
</evidence>
<dbReference type="EMBL" id="JBHTAS010000003">
    <property type="protein sequence ID" value="MFC7143065.1"/>
    <property type="molecule type" value="Genomic_DNA"/>
</dbReference>
<dbReference type="Proteomes" id="UP001596432">
    <property type="component" value="Unassembled WGS sequence"/>
</dbReference>
<accession>A0ABD5YCM1</accession>
<dbReference type="Pfam" id="PF16011">
    <property type="entry name" value="CBM9_2"/>
    <property type="match status" value="1"/>
</dbReference>
<feature type="domain" description="Carbohydrate-binding" evidence="1">
    <location>
        <begin position="25"/>
        <end position="222"/>
    </location>
</feature>
<dbReference type="InterPro" id="IPR010502">
    <property type="entry name" value="Carb-bd_dom_fam9"/>
</dbReference>
<dbReference type="Gene3D" id="2.60.40.1190">
    <property type="match status" value="1"/>
</dbReference>
<organism evidence="2 3">
    <name type="scientific">Halosimplex aquaticum</name>
    <dbReference type="NCBI Taxonomy" id="3026162"/>
    <lineage>
        <taxon>Archaea</taxon>
        <taxon>Methanobacteriati</taxon>
        <taxon>Methanobacteriota</taxon>
        <taxon>Stenosarchaea group</taxon>
        <taxon>Halobacteria</taxon>
        <taxon>Halobacteriales</taxon>
        <taxon>Haloarculaceae</taxon>
        <taxon>Halosimplex</taxon>
    </lineage>
</organism>
<dbReference type="CDD" id="cd09620">
    <property type="entry name" value="CBM9_like_3"/>
    <property type="match status" value="1"/>
</dbReference>
<gene>
    <name evidence="2" type="ORF">ACFQMA_25025</name>
</gene>
<dbReference type="SUPFAM" id="SSF49344">
    <property type="entry name" value="CBD9-like"/>
    <property type="match status" value="1"/>
</dbReference>
<dbReference type="RefSeq" id="WP_382261962.1">
    <property type="nucleotide sequence ID" value="NZ_JBHTAS010000003.1"/>
</dbReference>
<comment type="caution">
    <text evidence="2">The sequence shown here is derived from an EMBL/GenBank/DDBJ whole genome shotgun (WGS) entry which is preliminary data.</text>
</comment>
<name>A0ABD5YCM1_9EURY</name>
<sequence>MKTYELVRTTTAPPLTGEPVEAWADAEVATIDQFNWYESGPRPVTRVRGLHDDEALYLQYVVEDHDIVSRVTELNGPTFEDSCVEFFATPEPGENANYLNFEGNPCGTFKMAWMEPGWEVRDLGRDTISPELAAEITVETSEPGETREPTPDDEEWWLAVRFPFETLSAFTGLSLAPESGDRWRANFHRTGVESLSQEASWNPIGTEEKQFHSPGHFGWLRFG</sequence>
<keyword evidence="3" id="KW-1185">Reference proteome</keyword>
<dbReference type="AlphaFoldDB" id="A0ABD5YCM1"/>
<reference evidence="2 3" key="1">
    <citation type="journal article" date="2019" name="Int. J. Syst. Evol. Microbiol.">
        <title>The Global Catalogue of Microorganisms (GCM) 10K type strain sequencing project: providing services to taxonomists for standard genome sequencing and annotation.</title>
        <authorList>
            <consortium name="The Broad Institute Genomics Platform"/>
            <consortium name="The Broad Institute Genome Sequencing Center for Infectious Disease"/>
            <person name="Wu L."/>
            <person name="Ma J."/>
        </authorList>
    </citation>
    <scope>NUCLEOTIDE SEQUENCE [LARGE SCALE GENOMIC DNA]</scope>
    <source>
        <strain evidence="2 3">XZYJT29</strain>
    </source>
</reference>
<proteinExistence type="predicted"/>
<evidence type="ECO:0000313" key="2">
    <source>
        <dbReference type="EMBL" id="MFC7143065.1"/>
    </source>
</evidence>